<organism evidence="1 2">
    <name type="scientific">Christensenella hongkongensis</name>
    <dbReference type="NCBI Taxonomy" id="270498"/>
    <lineage>
        <taxon>Bacteria</taxon>
        <taxon>Bacillati</taxon>
        <taxon>Bacillota</taxon>
        <taxon>Clostridia</taxon>
        <taxon>Christensenellales</taxon>
        <taxon>Christensenellaceae</taxon>
        <taxon>Christensenella</taxon>
    </lineage>
</organism>
<sequence>MQKTDAMPCLAVRPFVFVDRGGAKPCLSLSQAAFRDKEI</sequence>
<dbReference type="AlphaFoldDB" id="A0A0M2NJN8"/>
<reference evidence="1 2" key="1">
    <citation type="submission" date="2015-04" db="EMBL/GenBank/DDBJ databases">
        <title>Draft genome sequence of bacteremic isolate Catabacter hongkongensis type strain HKU16T.</title>
        <authorList>
            <person name="Lau S.K."/>
            <person name="Teng J.L."/>
            <person name="Huang Y."/>
            <person name="Curreem S.O."/>
            <person name="Tsui S.K."/>
            <person name="Woo P.C."/>
        </authorList>
    </citation>
    <scope>NUCLEOTIDE SEQUENCE [LARGE SCALE GENOMIC DNA]</scope>
    <source>
        <strain evidence="1 2">HKU16</strain>
    </source>
</reference>
<evidence type="ECO:0000313" key="1">
    <source>
        <dbReference type="EMBL" id="KKI50647.1"/>
    </source>
</evidence>
<gene>
    <name evidence="1" type="ORF">CHK_1941</name>
</gene>
<evidence type="ECO:0000313" key="2">
    <source>
        <dbReference type="Proteomes" id="UP000034076"/>
    </source>
</evidence>
<protein>
    <submittedName>
        <fullName evidence="1">Uncharacterized protein</fullName>
    </submittedName>
</protein>
<keyword evidence="2" id="KW-1185">Reference proteome</keyword>
<accession>A0A0M2NJN8</accession>
<dbReference type="EMBL" id="LAYJ01000103">
    <property type="protein sequence ID" value="KKI50647.1"/>
    <property type="molecule type" value="Genomic_DNA"/>
</dbReference>
<proteinExistence type="predicted"/>
<name>A0A0M2NJN8_9FIRM</name>
<comment type="caution">
    <text evidence="1">The sequence shown here is derived from an EMBL/GenBank/DDBJ whole genome shotgun (WGS) entry which is preliminary data.</text>
</comment>
<dbReference type="Proteomes" id="UP000034076">
    <property type="component" value="Unassembled WGS sequence"/>
</dbReference>